<keyword evidence="6 7" id="KW-0067">ATP-binding</keyword>
<dbReference type="SUPFAM" id="SSF56112">
    <property type="entry name" value="Protein kinase-like (PK-like)"/>
    <property type="match status" value="1"/>
</dbReference>
<evidence type="ECO:0000256" key="2">
    <source>
        <dbReference type="ARBA" id="ARBA00022527"/>
    </source>
</evidence>
<keyword evidence="11" id="KW-1185">Reference proteome</keyword>
<keyword evidence="3" id="KW-0808">Transferase</keyword>
<comment type="similarity">
    <text evidence="1">Belongs to the protein kinase superfamily. CMGC Ser/Thr protein kinase family. MNB/DYRK subfamily.</text>
</comment>
<dbReference type="GO" id="GO:0004674">
    <property type="term" value="F:protein serine/threonine kinase activity"/>
    <property type="evidence" value="ECO:0007669"/>
    <property type="project" value="UniProtKB-KW"/>
</dbReference>
<keyword evidence="2 8" id="KW-0723">Serine/threonine-protein kinase</keyword>
<evidence type="ECO:0000256" key="3">
    <source>
        <dbReference type="ARBA" id="ARBA00022679"/>
    </source>
</evidence>
<reference evidence="10" key="2">
    <citation type="journal article" date="2023" name="Plants (Basel)">
        <title>Annotation of the Turnera subulata (Passifloraceae) Draft Genome Reveals the S-Locus Evolved after the Divergence of Turneroideae from Passifloroideae in a Stepwise Manner.</title>
        <authorList>
            <person name="Henning P.M."/>
            <person name="Roalson E.H."/>
            <person name="Mir W."/>
            <person name="McCubbin A.G."/>
            <person name="Shore J.S."/>
        </authorList>
    </citation>
    <scope>NUCLEOTIDE SEQUENCE</scope>
    <source>
        <strain evidence="10">F60SS</strain>
    </source>
</reference>
<dbReference type="PANTHER" id="PTHR24058">
    <property type="entry name" value="DUAL SPECIFICITY PROTEIN KINASE"/>
    <property type="match status" value="1"/>
</dbReference>
<dbReference type="InterPro" id="IPR011009">
    <property type="entry name" value="Kinase-like_dom_sf"/>
</dbReference>
<organism evidence="10 11">
    <name type="scientific">Turnera subulata</name>
    <dbReference type="NCBI Taxonomy" id="218843"/>
    <lineage>
        <taxon>Eukaryota</taxon>
        <taxon>Viridiplantae</taxon>
        <taxon>Streptophyta</taxon>
        <taxon>Embryophyta</taxon>
        <taxon>Tracheophyta</taxon>
        <taxon>Spermatophyta</taxon>
        <taxon>Magnoliopsida</taxon>
        <taxon>eudicotyledons</taxon>
        <taxon>Gunneridae</taxon>
        <taxon>Pentapetalae</taxon>
        <taxon>rosids</taxon>
        <taxon>fabids</taxon>
        <taxon>Malpighiales</taxon>
        <taxon>Passifloraceae</taxon>
        <taxon>Turnera</taxon>
    </lineage>
</organism>
<dbReference type="InterPro" id="IPR000719">
    <property type="entry name" value="Prot_kinase_dom"/>
</dbReference>
<dbReference type="EMBL" id="JAKUCV010005962">
    <property type="protein sequence ID" value="KAJ4829193.1"/>
    <property type="molecule type" value="Genomic_DNA"/>
</dbReference>
<evidence type="ECO:0000256" key="4">
    <source>
        <dbReference type="ARBA" id="ARBA00022741"/>
    </source>
</evidence>
<dbReference type="OrthoDB" id="9332038at2759"/>
<feature type="domain" description="Protein kinase" evidence="9">
    <location>
        <begin position="118"/>
        <end position="400"/>
    </location>
</feature>
<dbReference type="Pfam" id="PF00069">
    <property type="entry name" value="Pkinase"/>
    <property type="match status" value="1"/>
</dbReference>
<dbReference type="InterPro" id="IPR050494">
    <property type="entry name" value="Ser_Thr_dual-spec_kinase"/>
</dbReference>
<dbReference type="InterPro" id="IPR017441">
    <property type="entry name" value="Protein_kinase_ATP_BS"/>
</dbReference>
<dbReference type="Gene3D" id="3.30.200.20">
    <property type="entry name" value="Phosphorylase Kinase, domain 1"/>
    <property type="match status" value="1"/>
</dbReference>
<dbReference type="PROSITE" id="PS50011">
    <property type="entry name" value="PROTEIN_KINASE_DOM"/>
    <property type="match status" value="1"/>
</dbReference>
<evidence type="ECO:0000313" key="10">
    <source>
        <dbReference type="EMBL" id="KAJ4829193.1"/>
    </source>
</evidence>
<dbReference type="GO" id="GO:0005737">
    <property type="term" value="C:cytoplasm"/>
    <property type="evidence" value="ECO:0007669"/>
    <property type="project" value="TreeGrafter"/>
</dbReference>
<evidence type="ECO:0000313" key="11">
    <source>
        <dbReference type="Proteomes" id="UP001141552"/>
    </source>
</evidence>
<dbReference type="PROSITE" id="PS00108">
    <property type="entry name" value="PROTEIN_KINASE_ST"/>
    <property type="match status" value="1"/>
</dbReference>
<dbReference type="PROSITE" id="PS00107">
    <property type="entry name" value="PROTEIN_KINASE_ATP"/>
    <property type="match status" value="1"/>
</dbReference>
<dbReference type="Gene3D" id="1.10.510.10">
    <property type="entry name" value="Transferase(Phosphotransferase) domain 1"/>
    <property type="match status" value="1"/>
</dbReference>
<keyword evidence="5 10" id="KW-0418">Kinase</keyword>
<accession>A0A9Q0FCZ4</accession>
<name>A0A9Q0FCZ4_9ROSI</name>
<protein>
    <submittedName>
        <fullName evidence="10">Dual specificity protein kinase yak1</fullName>
    </submittedName>
</protein>
<evidence type="ECO:0000256" key="8">
    <source>
        <dbReference type="RuleBase" id="RU000304"/>
    </source>
</evidence>
<dbReference type="GO" id="GO:0005524">
    <property type="term" value="F:ATP binding"/>
    <property type="evidence" value="ECO:0007669"/>
    <property type="project" value="UniProtKB-UniRule"/>
</dbReference>
<proteinExistence type="inferred from homology"/>
<dbReference type="PANTHER" id="PTHR24058:SF17">
    <property type="entry name" value="HOMEODOMAIN INTERACTING PROTEIN KINASE, ISOFORM D"/>
    <property type="match status" value="1"/>
</dbReference>
<evidence type="ECO:0000259" key="9">
    <source>
        <dbReference type="PROSITE" id="PS50011"/>
    </source>
</evidence>
<keyword evidence="4 7" id="KW-0547">Nucleotide-binding</keyword>
<dbReference type="GO" id="GO:0004713">
    <property type="term" value="F:protein tyrosine kinase activity"/>
    <property type="evidence" value="ECO:0007669"/>
    <property type="project" value="TreeGrafter"/>
</dbReference>
<dbReference type="Proteomes" id="UP001141552">
    <property type="component" value="Unassembled WGS sequence"/>
</dbReference>
<dbReference type="InterPro" id="IPR008271">
    <property type="entry name" value="Ser/Thr_kinase_AS"/>
</dbReference>
<feature type="binding site" evidence="7">
    <location>
        <position position="147"/>
    </location>
    <ligand>
        <name>ATP</name>
        <dbReference type="ChEBI" id="CHEBI:30616"/>
    </ligand>
</feature>
<evidence type="ECO:0000256" key="7">
    <source>
        <dbReference type="PROSITE-ProRule" id="PRU10141"/>
    </source>
</evidence>
<sequence length="400" mass="45053">MDEVGPNESQELEDESLGRWQPSQLAFGVYSADGNSVKKSQALRVVVRKPLVARLTKDIVETYQICNPQFKYSEELNPKRYLTSPSIGVLNDGLDNVNSDLILAVNYALVNLETEKRYIVKDVLGHGTFGQVAKCWVADTNSFVAVKIIKNQPAYYQQALVEVSILTTLNKKYDPEDKHHIVRIYDYFVCQRHLCICFELLDTNLYELIKINHFRGLSLSIVQLFSKQILRGLALLKDAGIIHCDLKPENILLCTSVKPAEIKIIDFGSACMENHTVYSYIQSRYYRSPEVLLGYQYPSNTNYNIIQPLAFKYTTAIDMWSFGCIVAELFLGLPLFPGASEFDLLRRMIQILGFLSQALARVIAVSKSDGSAISTSASLIQTGNKEINMFLLRKFVGGTS</sequence>
<comment type="caution">
    <text evidence="10">The sequence shown here is derived from an EMBL/GenBank/DDBJ whole genome shotgun (WGS) entry which is preliminary data.</text>
</comment>
<reference evidence="10" key="1">
    <citation type="submission" date="2022-02" db="EMBL/GenBank/DDBJ databases">
        <authorList>
            <person name="Henning P.M."/>
            <person name="McCubbin A.G."/>
            <person name="Shore J.S."/>
        </authorList>
    </citation>
    <scope>NUCLEOTIDE SEQUENCE</scope>
    <source>
        <strain evidence="10">F60SS</strain>
        <tissue evidence="10">Leaves</tissue>
    </source>
</reference>
<dbReference type="SMART" id="SM00220">
    <property type="entry name" value="S_TKc"/>
    <property type="match status" value="1"/>
</dbReference>
<gene>
    <name evidence="10" type="primary">YAK1</name>
    <name evidence="10" type="ORF">Tsubulata_004819</name>
</gene>
<evidence type="ECO:0000256" key="5">
    <source>
        <dbReference type="ARBA" id="ARBA00022777"/>
    </source>
</evidence>
<dbReference type="AlphaFoldDB" id="A0A9Q0FCZ4"/>
<evidence type="ECO:0000256" key="6">
    <source>
        <dbReference type="ARBA" id="ARBA00022840"/>
    </source>
</evidence>
<dbReference type="FunFam" id="3.30.200.20:FF:000087">
    <property type="entry name" value="Dual specificity tyrosine-phosphorylation-regulated kinase 1A"/>
    <property type="match status" value="1"/>
</dbReference>
<evidence type="ECO:0000256" key="1">
    <source>
        <dbReference type="ARBA" id="ARBA00008867"/>
    </source>
</evidence>